<organism evidence="1 2">
    <name type="scientific">Campylobacter showae CSUNSWCD</name>
    <dbReference type="NCBI Taxonomy" id="1244083"/>
    <lineage>
        <taxon>Bacteria</taxon>
        <taxon>Pseudomonadati</taxon>
        <taxon>Campylobacterota</taxon>
        <taxon>Epsilonproteobacteria</taxon>
        <taxon>Campylobacterales</taxon>
        <taxon>Campylobacteraceae</taxon>
        <taxon>Campylobacter</taxon>
    </lineage>
</organism>
<protein>
    <submittedName>
        <fullName evidence="1">Uncharacterized protein</fullName>
    </submittedName>
</protein>
<accession>M5ID71</accession>
<sequence length="43" mass="4991">MRRYFTANGCVDLMLGYSAEPTRSQYQTITRCDKNSQREKTVA</sequence>
<evidence type="ECO:0000313" key="1">
    <source>
        <dbReference type="EMBL" id="EKU10242.1"/>
    </source>
</evidence>
<dbReference type="PATRIC" id="fig|1244083.3.peg.2285"/>
<name>M5ID71_9BACT</name>
<dbReference type="EMBL" id="AMZQ01000016">
    <property type="protein sequence ID" value="EKU10242.1"/>
    <property type="molecule type" value="Genomic_DNA"/>
</dbReference>
<gene>
    <name evidence="1" type="ORF">CSUNSWCD_1039</name>
</gene>
<reference evidence="1 2" key="1">
    <citation type="journal article" date="2013" name="Genome Announc.">
        <title>Genome Sequence of Campylobacter showae UNSWCD, Isolated from a Patient with Crohn's Disease.</title>
        <authorList>
            <person name="Tay A.P."/>
            <person name="Kaakoush N.O."/>
            <person name="Deshpande N.P."/>
            <person name="Chen Z."/>
            <person name="Mitchell H."/>
            <person name="Wilkins M.R."/>
        </authorList>
    </citation>
    <scope>NUCLEOTIDE SEQUENCE [LARGE SCALE GENOMIC DNA]</scope>
    <source>
        <strain evidence="1 2">CSUNSWCD</strain>
    </source>
</reference>
<comment type="caution">
    <text evidence="1">The sequence shown here is derived from an EMBL/GenBank/DDBJ whole genome shotgun (WGS) entry which is preliminary data.</text>
</comment>
<proteinExistence type="predicted"/>
<evidence type="ECO:0000313" key="2">
    <source>
        <dbReference type="Proteomes" id="UP000011939"/>
    </source>
</evidence>
<dbReference type="Proteomes" id="UP000011939">
    <property type="component" value="Unassembled WGS sequence"/>
</dbReference>
<dbReference type="AlphaFoldDB" id="M5ID71"/>
<dbReference type="STRING" id="1244083.CSUNSWCD_1039"/>